<dbReference type="GO" id="GO:0016872">
    <property type="term" value="F:intramolecular lyase activity"/>
    <property type="evidence" value="ECO:0007669"/>
    <property type="project" value="InterPro"/>
</dbReference>
<evidence type="ECO:0000256" key="5">
    <source>
        <dbReference type="ARBA" id="ARBA00022989"/>
    </source>
</evidence>
<dbReference type="EMBL" id="CP015208">
    <property type="protein sequence ID" value="AOY56767.1"/>
    <property type="molecule type" value="Genomic_DNA"/>
</dbReference>
<organism evidence="10 11">
    <name type="scientific">Candidatus Rhodoluna planktonica</name>
    <dbReference type="NCBI Taxonomy" id="535712"/>
    <lineage>
        <taxon>Bacteria</taxon>
        <taxon>Bacillati</taxon>
        <taxon>Actinomycetota</taxon>
        <taxon>Actinomycetes</taxon>
        <taxon>Micrococcales</taxon>
        <taxon>Microbacteriaceae</taxon>
        <taxon>Luna cluster</taxon>
        <taxon>Luna-1 subcluster</taxon>
        <taxon>Rhodoluna</taxon>
    </lineage>
</organism>
<comment type="subcellular location">
    <subcellularLocation>
        <location evidence="1">Membrane</location>
        <topology evidence="1">Multi-pass membrane protein</topology>
    </subcellularLocation>
</comment>
<feature type="domain" description="Lycopene cyclase" evidence="9">
    <location>
        <begin position="2"/>
        <end position="91"/>
    </location>
</feature>
<sequence length="104" mass="11662">MTYTLLSAVVLIAVFVFGVAVLKTELFSSSKFWIAYSIVVFFQLLTNGYLTSQEIVTYNPEVITGTRIAFAPIEDLFFGFALVTLTMFIWERIGSSKKVDKASK</sequence>
<protein>
    <submittedName>
        <fullName evidence="10">Lycopene cyclase</fullName>
    </submittedName>
</protein>
<evidence type="ECO:0000313" key="10">
    <source>
        <dbReference type="EMBL" id="AOY56767.1"/>
    </source>
</evidence>
<keyword evidence="11" id="KW-1185">Reference proteome</keyword>
<feature type="transmembrane region" description="Helical" evidence="8">
    <location>
        <begin position="70"/>
        <end position="90"/>
    </location>
</feature>
<dbReference type="NCBIfam" id="TIGR03462">
    <property type="entry name" value="CarR_dom_SF"/>
    <property type="match status" value="1"/>
</dbReference>
<evidence type="ECO:0000256" key="8">
    <source>
        <dbReference type="SAM" id="Phobius"/>
    </source>
</evidence>
<evidence type="ECO:0000256" key="7">
    <source>
        <dbReference type="ARBA" id="ARBA00023235"/>
    </source>
</evidence>
<evidence type="ECO:0000256" key="2">
    <source>
        <dbReference type="ARBA" id="ARBA00004829"/>
    </source>
</evidence>
<proteinExistence type="predicted"/>
<evidence type="ECO:0000259" key="9">
    <source>
        <dbReference type="Pfam" id="PF18916"/>
    </source>
</evidence>
<comment type="pathway">
    <text evidence="2">Carotenoid biosynthesis.</text>
</comment>
<dbReference type="AlphaFoldDB" id="A0A1D9E121"/>
<evidence type="ECO:0000256" key="6">
    <source>
        <dbReference type="ARBA" id="ARBA00023136"/>
    </source>
</evidence>
<evidence type="ECO:0000256" key="1">
    <source>
        <dbReference type="ARBA" id="ARBA00004141"/>
    </source>
</evidence>
<dbReference type="GO" id="GO:0016020">
    <property type="term" value="C:membrane"/>
    <property type="evidence" value="ECO:0007669"/>
    <property type="project" value="UniProtKB-SubCell"/>
</dbReference>
<dbReference type="KEGG" id="rpla:A4Z71_06465"/>
<evidence type="ECO:0000256" key="3">
    <source>
        <dbReference type="ARBA" id="ARBA00022692"/>
    </source>
</evidence>
<dbReference type="STRING" id="535712.A4Z71_06465"/>
<feature type="transmembrane region" description="Helical" evidence="8">
    <location>
        <begin position="6"/>
        <end position="26"/>
    </location>
</feature>
<dbReference type="GO" id="GO:0045436">
    <property type="term" value="F:lycopene beta cyclase activity"/>
    <property type="evidence" value="ECO:0007669"/>
    <property type="project" value="UniProtKB-ARBA"/>
</dbReference>
<name>A0A1D9E121_9MICO</name>
<dbReference type="InterPro" id="IPR017825">
    <property type="entry name" value="Lycopene_cyclase_dom"/>
</dbReference>
<keyword evidence="3 8" id="KW-0812">Transmembrane</keyword>
<evidence type="ECO:0000313" key="11">
    <source>
        <dbReference type="Proteomes" id="UP000243784"/>
    </source>
</evidence>
<keyword evidence="5 8" id="KW-1133">Transmembrane helix</keyword>
<accession>A0A1D9E121</accession>
<dbReference type="Proteomes" id="UP000243784">
    <property type="component" value="Chromosome"/>
</dbReference>
<keyword evidence="4" id="KW-0125">Carotenoid biosynthesis</keyword>
<evidence type="ECO:0000256" key="4">
    <source>
        <dbReference type="ARBA" id="ARBA00022746"/>
    </source>
</evidence>
<keyword evidence="6 8" id="KW-0472">Membrane</keyword>
<gene>
    <name evidence="10" type="ORF">A4Z71_06465</name>
</gene>
<dbReference type="Pfam" id="PF18916">
    <property type="entry name" value="Lycopene_cyc"/>
    <property type="match status" value="1"/>
</dbReference>
<reference evidence="10 11" key="1">
    <citation type="journal article" date="2016" name="Biochim. Biophys. Acta">
        <title>Photochemical characterization of actinorhodopsin and its functional existence in the natural host.</title>
        <authorList>
            <person name="Nakamura S."/>
            <person name="Kikukawa T."/>
            <person name="Tamogami J."/>
            <person name="Kamiya M."/>
            <person name="Aizawa T."/>
            <person name="Hahn M.W."/>
            <person name="Ihara K."/>
            <person name="Kamo N."/>
            <person name="Demura M."/>
        </authorList>
    </citation>
    <scope>NUCLEOTIDE SEQUENCE [LARGE SCALE GENOMIC DNA]</scope>
    <source>
        <strain evidence="10 11">MWH-Dar1</strain>
    </source>
</reference>
<keyword evidence="7" id="KW-0413">Isomerase</keyword>
<feature type="transmembrane region" description="Helical" evidence="8">
    <location>
        <begin position="33"/>
        <end position="50"/>
    </location>
</feature>
<dbReference type="OrthoDB" id="3402548at2"/>
<dbReference type="GO" id="GO:0016117">
    <property type="term" value="P:carotenoid biosynthetic process"/>
    <property type="evidence" value="ECO:0007669"/>
    <property type="project" value="UniProtKB-KW"/>
</dbReference>